<dbReference type="Proteomes" id="UP001285441">
    <property type="component" value="Unassembled WGS sequence"/>
</dbReference>
<keyword evidence="2" id="KW-1185">Reference proteome</keyword>
<organism evidence="1 2">
    <name type="scientific">Podospora didyma</name>
    <dbReference type="NCBI Taxonomy" id="330526"/>
    <lineage>
        <taxon>Eukaryota</taxon>
        <taxon>Fungi</taxon>
        <taxon>Dikarya</taxon>
        <taxon>Ascomycota</taxon>
        <taxon>Pezizomycotina</taxon>
        <taxon>Sordariomycetes</taxon>
        <taxon>Sordariomycetidae</taxon>
        <taxon>Sordariales</taxon>
        <taxon>Podosporaceae</taxon>
        <taxon>Podospora</taxon>
    </lineage>
</organism>
<proteinExistence type="predicted"/>
<sequence length="187" mass="21471">MSLVLIDEECFFLEGLDHHRQQTRLQHPVLRNYFSSFFDISSVNGPSSWLGRLLVCSVVSVILTLGKKSHLTCCSDWSLTNGTSGTPRLLVYCLGRRSPSTCSGLLGAVWLEQWPRQSATRLWPFVQSDWFKIGSRSLRGHAQHYSSKQHYFSRTVPLFFTMHLFFTISFHSLPHLHLSHQYSLVGR</sequence>
<gene>
    <name evidence="1" type="ORF">B0H63DRAFT_34192</name>
</gene>
<evidence type="ECO:0000313" key="2">
    <source>
        <dbReference type="Proteomes" id="UP001285441"/>
    </source>
</evidence>
<reference evidence="1" key="2">
    <citation type="submission" date="2023-06" db="EMBL/GenBank/DDBJ databases">
        <authorList>
            <consortium name="Lawrence Berkeley National Laboratory"/>
            <person name="Haridas S."/>
            <person name="Hensen N."/>
            <person name="Bonometti L."/>
            <person name="Westerberg I."/>
            <person name="Brannstrom I.O."/>
            <person name="Guillou S."/>
            <person name="Cros-Aarteil S."/>
            <person name="Calhoun S."/>
            <person name="Kuo A."/>
            <person name="Mondo S."/>
            <person name="Pangilinan J."/>
            <person name="Riley R."/>
            <person name="LaButti K."/>
            <person name="Andreopoulos B."/>
            <person name="Lipzen A."/>
            <person name="Chen C."/>
            <person name="Yanf M."/>
            <person name="Daum C."/>
            <person name="Ng V."/>
            <person name="Clum A."/>
            <person name="Steindorff A."/>
            <person name="Ohm R."/>
            <person name="Martin F."/>
            <person name="Silar P."/>
            <person name="Natvig D."/>
            <person name="Lalanne C."/>
            <person name="Gautier V."/>
            <person name="Ament-velasquez S.L."/>
            <person name="Kruys A."/>
            <person name="Hutchinson M.I."/>
            <person name="Powell A.J."/>
            <person name="Barry K."/>
            <person name="Miller A.N."/>
            <person name="Grigoriev I.V."/>
            <person name="Debuchy R."/>
            <person name="Gladieux P."/>
            <person name="Thoren M.H."/>
            <person name="Johannesson H."/>
        </authorList>
    </citation>
    <scope>NUCLEOTIDE SEQUENCE</scope>
    <source>
        <strain evidence="1">CBS 232.78</strain>
    </source>
</reference>
<evidence type="ECO:0000313" key="1">
    <source>
        <dbReference type="EMBL" id="KAK3394064.1"/>
    </source>
</evidence>
<reference evidence="1" key="1">
    <citation type="journal article" date="2023" name="Mol. Phylogenet. Evol.">
        <title>Genome-scale phylogeny and comparative genomics of the fungal order Sordariales.</title>
        <authorList>
            <person name="Hensen N."/>
            <person name="Bonometti L."/>
            <person name="Westerberg I."/>
            <person name="Brannstrom I.O."/>
            <person name="Guillou S."/>
            <person name="Cros-Aarteil S."/>
            <person name="Calhoun S."/>
            <person name="Haridas S."/>
            <person name="Kuo A."/>
            <person name="Mondo S."/>
            <person name="Pangilinan J."/>
            <person name="Riley R."/>
            <person name="LaButti K."/>
            <person name="Andreopoulos B."/>
            <person name="Lipzen A."/>
            <person name="Chen C."/>
            <person name="Yan M."/>
            <person name="Daum C."/>
            <person name="Ng V."/>
            <person name="Clum A."/>
            <person name="Steindorff A."/>
            <person name="Ohm R.A."/>
            <person name="Martin F."/>
            <person name="Silar P."/>
            <person name="Natvig D.O."/>
            <person name="Lalanne C."/>
            <person name="Gautier V."/>
            <person name="Ament-Velasquez S.L."/>
            <person name="Kruys A."/>
            <person name="Hutchinson M.I."/>
            <person name="Powell A.J."/>
            <person name="Barry K."/>
            <person name="Miller A.N."/>
            <person name="Grigoriev I.V."/>
            <person name="Debuchy R."/>
            <person name="Gladieux P."/>
            <person name="Hiltunen Thoren M."/>
            <person name="Johannesson H."/>
        </authorList>
    </citation>
    <scope>NUCLEOTIDE SEQUENCE</scope>
    <source>
        <strain evidence="1">CBS 232.78</strain>
    </source>
</reference>
<dbReference type="AlphaFoldDB" id="A0AAE0P673"/>
<dbReference type="EMBL" id="JAULSW010000001">
    <property type="protein sequence ID" value="KAK3394064.1"/>
    <property type="molecule type" value="Genomic_DNA"/>
</dbReference>
<name>A0AAE0P673_9PEZI</name>
<comment type="caution">
    <text evidence="1">The sequence shown here is derived from an EMBL/GenBank/DDBJ whole genome shotgun (WGS) entry which is preliminary data.</text>
</comment>
<protein>
    <submittedName>
        <fullName evidence="1">Uncharacterized protein</fullName>
    </submittedName>
</protein>
<accession>A0AAE0P673</accession>